<accession>A0ABP3YL43</accession>
<evidence type="ECO:0000256" key="5">
    <source>
        <dbReference type="ARBA" id="ARBA00023077"/>
    </source>
</evidence>
<dbReference type="RefSeq" id="WP_343854355.1">
    <property type="nucleotide sequence ID" value="NZ_BAAAFI010000047.1"/>
</dbReference>
<gene>
    <name evidence="14" type="ORF">GCM10009119_37720</name>
</gene>
<dbReference type="SUPFAM" id="SSF56935">
    <property type="entry name" value="Porins"/>
    <property type="match status" value="1"/>
</dbReference>
<dbReference type="Pfam" id="PF00593">
    <property type="entry name" value="TonB_dep_Rec_b-barrel"/>
    <property type="match status" value="1"/>
</dbReference>
<keyword evidence="2 8" id="KW-0813">Transport</keyword>
<keyword evidence="6 8" id="KW-0472">Membrane</keyword>
<dbReference type="NCBIfam" id="TIGR04057">
    <property type="entry name" value="SusC_RagA_signa"/>
    <property type="match status" value="1"/>
</dbReference>
<dbReference type="Gene3D" id="2.40.170.20">
    <property type="entry name" value="TonB-dependent receptor, beta-barrel domain"/>
    <property type="match status" value="1"/>
</dbReference>
<keyword evidence="4 8" id="KW-0812">Transmembrane</keyword>
<dbReference type="Gene3D" id="2.60.40.1120">
    <property type="entry name" value="Carboxypeptidase-like, regulatory domain"/>
    <property type="match status" value="1"/>
</dbReference>
<evidence type="ECO:0000259" key="12">
    <source>
        <dbReference type="Pfam" id="PF00593"/>
    </source>
</evidence>
<evidence type="ECO:0000256" key="10">
    <source>
        <dbReference type="SAM" id="MobiDB-lite"/>
    </source>
</evidence>
<dbReference type="InterPro" id="IPR023996">
    <property type="entry name" value="TonB-dep_OMP_SusC/RagA"/>
</dbReference>
<dbReference type="Pfam" id="PF07715">
    <property type="entry name" value="Plug"/>
    <property type="match status" value="1"/>
</dbReference>
<keyword evidence="14" id="KW-0675">Receptor</keyword>
<protein>
    <submittedName>
        <fullName evidence="14">TonB-dependent receptor</fullName>
    </submittedName>
</protein>
<keyword evidence="5 9" id="KW-0798">TonB box</keyword>
<dbReference type="InterPro" id="IPR000531">
    <property type="entry name" value="Beta-barrel_TonB"/>
</dbReference>
<evidence type="ECO:0000256" key="6">
    <source>
        <dbReference type="ARBA" id="ARBA00023136"/>
    </source>
</evidence>
<keyword evidence="11" id="KW-0732">Signal</keyword>
<dbReference type="InterPro" id="IPR023997">
    <property type="entry name" value="TonB-dep_OMP_SusC/RagA_CS"/>
</dbReference>
<keyword evidence="7 8" id="KW-0998">Cell outer membrane</keyword>
<dbReference type="InterPro" id="IPR037066">
    <property type="entry name" value="Plug_dom_sf"/>
</dbReference>
<evidence type="ECO:0000313" key="14">
    <source>
        <dbReference type="EMBL" id="GAA0880802.1"/>
    </source>
</evidence>
<evidence type="ECO:0000256" key="2">
    <source>
        <dbReference type="ARBA" id="ARBA00022448"/>
    </source>
</evidence>
<feature type="compositionally biased region" description="Polar residues" evidence="10">
    <location>
        <begin position="132"/>
        <end position="141"/>
    </location>
</feature>
<dbReference type="InterPro" id="IPR036942">
    <property type="entry name" value="Beta-barrel_TonB_sf"/>
</dbReference>
<evidence type="ECO:0000313" key="15">
    <source>
        <dbReference type="Proteomes" id="UP001500469"/>
    </source>
</evidence>
<name>A0ABP3YL43_9BACT</name>
<dbReference type="NCBIfam" id="TIGR04056">
    <property type="entry name" value="OMP_RagA_SusC"/>
    <property type="match status" value="1"/>
</dbReference>
<comment type="caution">
    <text evidence="14">The sequence shown here is derived from an EMBL/GenBank/DDBJ whole genome shotgun (WGS) entry which is preliminary data.</text>
</comment>
<feature type="region of interest" description="Disordered" evidence="10">
    <location>
        <begin position="114"/>
        <end position="141"/>
    </location>
</feature>
<reference evidence="15" key="1">
    <citation type="journal article" date="2019" name="Int. J. Syst. Evol. Microbiol.">
        <title>The Global Catalogue of Microorganisms (GCM) 10K type strain sequencing project: providing services to taxonomists for standard genome sequencing and annotation.</title>
        <authorList>
            <consortium name="The Broad Institute Genomics Platform"/>
            <consortium name="The Broad Institute Genome Sequencing Center for Infectious Disease"/>
            <person name="Wu L."/>
            <person name="Ma J."/>
        </authorList>
    </citation>
    <scope>NUCLEOTIDE SEQUENCE [LARGE SCALE GENOMIC DNA]</scope>
    <source>
        <strain evidence="15">JCM 16112</strain>
    </source>
</reference>
<keyword evidence="15" id="KW-1185">Reference proteome</keyword>
<evidence type="ECO:0000256" key="4">
    <source>
        <dbReference type="ARBA" id="ARBA00022692"/>
    </source>
</evidence>
<dbReference type="SUPFAM" id="SSF49464">
    <property type="entry name" value="Carboxypeptidase regulatory domain-like"/>
    <property type="match status" value="1"/>
</dbReference>
<organism evidence="14 15">
    <name type="scientific">Algoriphagus jejuensis</name>
    <dbReference type="NCBI Taxonomy" id="419934"/>
    <lineage>
        <taxon>Bacteria</taxon>
        <taxon>Pseudomonadati</taxon>
        <taxon>Bacteroidota</taxon>
        <taxon>Cytophagia</taxon>
        <taxon>Cytophagales</taxon>
        <taxon>Cyclobacteriaceae</taxon>
        <taxon>Algoriphagus</taxon>
    </lineage>
</organism>
<keyword evidence="3 8" id="KW-1134">Transmembrane beta strand</keyword>
<evidence type="ECO:0000259" key="13">
    <source>
        <dbReference type="Pfam" id="PF07715"/>
    </source>
</evidence>
<comment type="similarity">
    <text evidence="8 9">Belongs to the TonB-dependent receptor family.</text>
</comment>
<dbReference type="Gene3D" id="2.170.130.10">
    <property type="entry name" value="TonB-dependent receptor, plug domain"/>
    <property type="match status" value="1"/>
</dbReference>
<dbReference type="InterPro" id="IPR039426">
    <property type="entry name" value="TonB-dep_rcpt-like"/>
</dbReference>
<evidence type="ECO:0000256" key="7">
    <source>
        <dbReference type="ARBA" id="ARBA00023237"/>
    </source>
</evidence>
<feature type="signal peptide" evidence="11">
    <location>
        <begin position="1"/>
        <end position="21"/>
    </location>
</feature>
<dbReference type="InterPro" id="IPR012910">
    <property type="entry name" value="Plug_dom"/>
</dbReference>
<dbReference type="InterPro" id="IPR008969">
    <property type="entry name" value="CarboxyPept-like_regulatory"/>
</dbReference>
<feature type="chain" id="PRO_5047243044" evidence="11">
    <location>
        <begin position="22"/>
        <end position="1021"/>
    </location>
</feature>
<evidence type="ECO:0000256" key="1">
    <source>
        <dbReference type="ARBA" id="ARBA00004571"/>
    </source>
</evidence>
<dbReference type="EMBL" id="BAAAFI010000047">
    <property type="protein sequence ID" value="GAA0880802.1"/>
    <property type="molecule type" value="Genomic_DNA"/>
</dbReference>
<dbReference type="Proteomes" id="UP001500469">
    <property type="component" value="Unassembled WGS sequence"/>
</dbReference>
<evidence type="ECO:0000256" key="9">
    <source>
        <dbReference type="RuleBase" id="RU003357"/>
    </source>
</evidence>
<comment type="subcellular location">
    <subcellularLocation>
        <location evidence="1 8">Cell outer membrane</location>
        <topology evidence="1 8">Multi-pass membrane protein</topology>
    </subcellularLocation>
</comment>
<dbReference type="PROSITE" id="PS52016">
    <property type="entry name" value="TONB_DEPENDENT_REC_3"/>
    <property type="match status" value="1"/>
</dbReference>
<feature type="domain" description="TonB-dependent receptor-like beta-barrel" evidence="12">
    <location>
        <begin position="456"/>
        <end position="792"/>
    </location>
</feature>
<evidence type="ECO:0000256" key="11">
    <source>
        <dbReference type="SAM" id="SignalP"/>
    </source>
</evidence>
<sequence>MKKQFTLLVFFTLMAVCSLHAQTRSISGKITDTSGETMPGVNIIVKGTLNGTTSDIDGNYVLSVPEGATLVFSFIGYTAVEKPVGSNSVLDVVMQVDFSDLSEVVVIGYGSQKKSDLTGAVGSASGEELQERPTSSLPQALSGKITGTSVSQNSGKPGGKTQVRIRGNTSVSLDNSPLYVVDGVILVSTTLSDNSSPIDYINANDIQSVEVLKDASATAIYGSRGANGVILVTTKRGSKSGATVSYDSYYGVGKIAKKVGVLNSEQFLMIEEEAYKNAEKYDAVGWASGKYTDPVLKRTNPLLFDSNGKPLYDTDWQDAVTQNAFSQNHQLSFTSGGENGSFGAFVGYTGEEGIMKESWLKRYSSRLVFDTNVKKWLKVGGSLGYNQQYERLIHDSWVGRNMVEAIPMIPVKYPDGTWASNLDYPGMEGGPNPVQVGEEYLKYLRTHTVLGNLFVNMTLAEGLELRSSLGVNYIGQKTEEYAGRTLNFIGTPTNGYAQILNNEFFSWQFENYLTYNKRIGEDHSFTGLLGISWQQTDRSNYNVRVNNFSDDFFSFNNLAAGSVPVPPTSGKTVEGINSYFGRINYGLKDKYLLTVTGRVDGSSKFGANNRYAFFPSAALAWRVSEESFLSESATISNLKLRTSYGETGNSGIPAYGALAGLNSGYTYVYGGSVVKGIGKGTLANSELKWERTKQIDAGVELGLFNGRFAIEADVYAKLTTDMLLNSPVPLSSGYGTVYRNIGSMENKGVELSLNTVNIEKGDLTWETMFNISMNKNKVTALSGGSDIFSGNTIIREGEPVGSFWGWVHEGTWGSDEADAAKALNPTWVPGDIKLKDVNGDGTINDSDKVIIGNGMPKGYGSFINTISYKNFEFSMDLQYTYGNDIMYLTTRPQENRQGIANSLSTVLDAWTPDHQDTEIAQWRPVSAGYDNRDTDHMIQDGSFIRGRNLLLAYNFSSDFLDKISLQRLRLYTSLQNFFLISDFQGYDPEVQTSNTPFGQGEVNFNQYPRPKVFMVGLNASF</sequence>
<evidence type="ECO:0000256" key="3">
    <source>
        <dbReference type="ARBA" id="ARBA00022452"/>
    </source>
</evidence>
<proteinExistence type="inferred from homology"/>
<feature type="domain" description="TonB-dependent receptor plug" evidence="13">
    <location>
        <begin position="114"/>
        <end position="229"/>
    </location>
</feature>
<dbReference type="Pfam" id="PF13715">
    <property type="entry name" value="CarbopepD_reg_2"/>
    <property type="match status" value="1"/>
</dbReference>
<evidence type="ECO:0000256" key="8">
    <source>
        <dbReference type="PROSITE-ProRule" id="PRU01360"/>
    </source>
</evidence>